<evidence type="ECO:0000259" key="2">
    <source>
        <dbReference type="PROSITE" id="PS50883"/>
    </source>
</evidence>
<feature type="domain" description="GGDEF" evidence="3">
    <location>
        <begin position="213"/>
        <end position="345"/>
    </location>
</feature>
<dbReference type="SUPFAM" id="SSF141868">
    <property type="entry name" value="EAL domain-like"/>
    <property type="match status" value="1"/>
</dbReference>
<dbReference type="RefSeq" id="WP_380075744.1">
    <property type="nucleotide sequence ID" value="NZ_JBHRZF010000020.1"/>
</dbReference>
<evidence type="ECO:0000313" key="5">
    <source>
        <dbReference type="Proteomes" id="UP001595748"/>
    </source>
</evidence>
<dbReference type="EMBL" id="JBHRZF010000020">
    <property type="protein sequence ID" value="MFC3859582.1"/>
    <property type="molecule type" value="Genomic_DNA"/>
</dbReference>
<dbReference type="InterPro" id="IPR000160">
    <property type="entry name" value="GGDEF_dom"/>
</dbReference>
<dbReference type="PANTHER" id="PTHR44757:SF2">
    <property type="entry name" value="BIOFILM ARCHITECTURE MAINTENANCE PROTEIN MBAA"/>
    <property type="match status" value="1"/>
</dbReference>
<gene>
    <name evidence="4" type="ORF">ACFOPQ_02200</name>
</gene>
<evidence type="ECO:0000256" key="1">
    <source>
        <dbReference type="SAM" id="Phobius"/>
    </source>
</evidence>
<dbReference type="Gene3D" id="3.30.70.270">
    <property type="match status" value="1"/>
</dbReference>
<dbReference type="Pfam" id="PF00990">
    <property type="entry name" value="GGDEF"/>
    <property type="match status" value="1"/>
</dbReference>
<feature type="transmembrane region" description="Helical" evidence="1">
    <location>
        <begin position="142"/>
        <end position="163"/>
    </location>
</feature>
<dbReference type="Gene3D" id="3.20.20.450">
    <property type="entry name" value="EAL domain"/>
    <property type="match status" value="1"/>
</dbReference>
<feature type="transmembrane region" description="Helical" evidence="1">
    <location>
        <begin position="54"/>
        <end position="74"/>
    </location>
</feature>
<comment type="caution">
    <text evidence="4">The sequence shown here is derived from an EMBL/GenBank/DDBJ whole genome shotgun (WGS) entry which is preliminary data.</text>
</comment>
<feature type="transmembrane region" description="Helical" evidence="1">
    <location>
        <begin position="111"/>
        <end position="130"/>
    </location>
</feature>
<reference evidence="5" key="1">
    <citation type="journal article" date="2019" name="Int. J. Syst. Evol. Microbiol.">
        <title>The Global Catalogue of Microorganisms (GCM) 10K type strain sequencing project: providing services to taxonomists for standard genome sequencing and annotation.</title>
        <authorList>
            <consortium name="The Broad Institute Genomics Platform"/>
            <consortium name="The Broad Institute Genome Sequencing Center for Infectious Disease"/>
            <person name="Wu L."/>
            <person name="Ma J."/>
        </authorList>
    </citation>
    <scope>NUCLEOTIDE SEQUENCE [LARGE SCALE GENOMIC DNA]</scope>
    <source>
        <strain evidence="5">CCTCC AB 2013263</strain>
    </source>
</reference>
<dbReference type="PROSITE" id="PS50887">
    <property type="entry name" value="GGDEF"/>
    <property type="match status" value="1"/>
</dbReference>
<dbReference type="PANTHER" id="PTHR44757">
    <property type="entry name" value="DIGUANYLATE CYCLASE DGCP"/>
    <property type="match status" value="1"/>
</dbReference>
<dbReference type="InterPro" id="IPR052155">
    <property type="entry name" value="Biofilm_reg_signaling"/>
</dbReference>
<dbReference type="InterPro" id="IPR043128">
    <property type="entry name" value="Rev_trsase/Diguanyl_cyclase"/>
</dbReference>
<keyword evidence="1" id="KW-0812">Transmembrane</keyword>
<dbReference type="NCBIfam" id="TIGR00254">
    <property type="entry name" value="GGDEF"/>
    <property type="match status" value="1"/>
</dbReference>
<organism evidence="4 5">
    <name type="scientific">Deinococcus antarcticus</name>
    <dbReference type="NCBI Taxonomy" id="1298767"/>
    <lineage>
        <taxon>Bacteria</taxon>
        <taxon>Thermotogati</taxon>
        <taxon>Deinococcota</taxon>
        <taxon>Deinococci</taxon>
        <taxon>Deinococcales</taxon>
        <taxon>Deinococcaceae</taxon>
        <taxon>Deinococcus</taxon>
    </lineage>
</organism>
<dbReference type="SMART" id="SM00052">
    <property type="entry name" value="EAL"/>
    <property type="match status" value="1"/>
</dbReference>
<dbReference type="InterPro" id="IPR035919">
    <property type="entry name" value="EAL_sf"/>
</dbReference>
<dbReference type="Pfam" id="PF00563">
    <property type="entry name" value="EAL"/>
    <property type="match status" value="1"/>
</dbReference>
<accession>A0ABV8A1P2</accession>
<sequence>MLLLAAVYAYSFFFNAAQGSPRPLVFLAMACLLGAATTALLTQAGKMHFQQTITAANLINVGHSLLKLGYLTLIAPNHDLLMLTLGSDFLWLTLTPVITYSVQIGRFARRLVWAQAIGLTVLSAVFLLRHPGGTPQEYAAEAYGLTHLTMVNWAVLLIAWVFSRSIRRLQRARQENVTLVQLANHDELTGLLNRRGLEGHLEEELRQALETDEFVSVTFFDLDAFKAINDAFGHQVGDQLLHMVGQRLRELVEGWGTAGRMSGDEFVIVARHADREKIKRESRRVHRALHQPLVLQGQPIALTVSMGVSVFPQDGQTGRELLRHADTAMFSIKHGGKNAVGFYDPSVHSLTEQQHLIDREMLGLTGRHELSLVFQPIYGLQTHELHSNEALVRWNHPLLGTVSPGVFIPLAEANGQIVPIGNWVMQEALAAAAQWRAVGLTRVNVSVNVSPLQLIQPGFVEFIQRELTRQGLPGDALVVELTESRAIYDREQSLAIMRRPRALGVRLALDDFGEGFASLSQLRDLPLDAIKLDRNFADGLRSDNPQTVRYARGLIKASVSLAEHLGVMLVAEGVEDAGQEEILRELGCLRAQGYHYMRPKPLPELLEEVRRRDLKVAD</sequence>
<feature type="transmembrane region" description="Helical" evidence="1">
    <location>
        <begin position="26"/>
        <end position="42"/>
    </location>
</feature>
<dbReference type="SMART" id="SM00267">
    <property type="entry name" value="GGDEF"/>
    <property type="match status" value="1"/>
</dbReference>
<dbReference type="PROSITE" id="PS50883">
    <property type="entry name" value="EAL"/>
    <property type="match status" value="1"/>
</dbReference>
<protein>
    <submittedName>
        <fullName evidence="4">Bifunctional diguanylate cyclase/phosphodiesterase</fullName>
    </submittedName>
</protein>
<keyword evidence="1" id="KW-0472">Membrane</keyword>
<keyword evidence="1" id="KW-1133">Transmembrane helix</keyword>
<feature type="transmembrane region" description="Helical" evidence="1">
    <location>
        <begin position="80"/>
        <end position="99"/>
    </location>
</feature>
<evidence type="ECO:0000313" key="4">
    <source>
        <dbReference type="EMBL" id="MFC3859582.1"/>
    </source>
</evidence>
<dbReference type="CDD" id="cd01948">
    <property type="entry name" value="EAL"/>
    <property type="match status" value="1"/>
</dbReference>
<dbReference type="InterPro" id="IPR001633">
    <property type="entry name" value="EAL_dom"/>
</dbReference>
<dbReference type="SUPFAM" id="SSF55073">
    <property type="entry name" value="Nucleotide cyclase"/>
    <property type="match status" value="1"/>
</dbReference>
<dbReference type="CDD" id="cd01949">
    <property type="entry name" value="GGDEF"/>
    <property type="match status" value="1"/>
</dbReference>
<dbReference type="Proteomes" id="UP001595748">
    <property type="component" value="Unassembled WGS sequence"/>
</dbReference>
<evidence type="ECO:0000259" key="3">
    <source>
        <dbReference type="PROSITE" id="PS50887"/>
    </source>
</evidence>
<name>A0ABV8A1P2_9DEIO</name>
<feature type="domain" description="EAL" evidence="2">
    <location>
        <begin position="354"/>
        <end position="613"/>
    </location>
</feature>
<dbReference type="InterPro" id="IPR029787">
    <property type="entry name" value="Nucleotide_cyclase"/>
</dbReference>
<keyword evidence="5" id="KW-1185">Reference proteome</keyword>
<proteinExistence type="predicted"/>